<accession>A0A5J6L2G7</accession>
<keyword evidence="1" id="KW-0812">Transmembrane</keyword>
<evidence type="ECO:0000256" key="1">
    <source>
        <dbReference type="SAM" id="Phobius"/>
    </source>
</evidence>
<feature type="transmembrane region" description="Helical" evidence="1">
    <location>
        <begin position="41"/>
        <end position="60"/>
    </location>
</feature>
<organism evidence="2 3">
    <name type="scientific">Microbacterium lushaniae</name>
    <dbReference type="NCBI Taxonomy" id="2614639"/>
    <lineage>
        <taxon>Bacteria</taxon>
        <taxon>Bacillati</taxon>
        <taxon>Actinomycetota</taxon>
        <taxon>Actinomycetes</taxon>
        <taxon>Micrococcales</taxon>
        <taxon>Microbacteriaceae</taxon>
        <taxon>Microbacterium</taxon>
    </lineage>
</organism>
<dbReference type="EMBL" id="CP044232">
    <property type="protein sequence ID" value="QEW02773.1"/>
    <property type="molecule type" value="Genomic_DNA"/>
</dbReference>
<evidence type="ECO:0000313" key="3">
    <source>
        <dbReference type="Proteomes" id="UP000325516"/>
    </source>
</evidence>
<dbReference type="RefSeq" id="WP_150924308.1">
    <property type="nucleotide sequence ID" value="NZ_CP044232.1"/>
</dbReference>
<evidence type="ECO:0000313" key="2">
    <source>
        <dbReference type="EMBL" id="QEW02773.1"/>
    </source>
</evidence>
<sequence>MGVAGGVAAVVLDLGWVVWVLSLAAVGLAVLCALSGTRRSALIGLVAGAAVVAGGCLAVDGRPPVPQGWQVLPDISPSEDVDDYWEVGGTDDVRVLAERDRNALVGYSDDGSVLWVNDDVAEVEGWSAVSAGDSVVAFAAGTSDGPAMSIATATGETEWSAEVDGAEPFSANADVIVFTDGERTLAVDRRSGERVWETAGSAIASSEGRSSFNPQRWTPEADWIVVSVDDADRYAVVDTRTGETAITAQLGEYGEWVIAGDTLVTFGYEDDRPVAVGIPLAGGAGWTTEITGGDRPESYQPADADVRLVNRASVQWLDGSDGELTTFDLPTGWTVDDTGGDTDGARGLVAQHRDRDGDSVAIGLLDPRTGDLIPMDQRVAGAQVTGATASGTIVEVTYRDAVGGTHERTVLIPDAALSP</sequence>
<feature type="transmembrane region" description="Helical" evidence="1">
    <location>
        <begin position="16"/>
        <end position="34"/>
    </location>
</feature>
<keyword evidence="3" id="KW-1185">Reference proteome</keyword>
<reference evidence="3" key="1">
    <citation type="submission" date="2019-09" db="EMBL/GenBank/DDBJ databases">
        <title>Mumia zhuanghuii sp. nov. isolated from the intestinal contents of plateau pika (Ochotona curzoniae) in the Qinghai-Tibet plateau of China.</title>
        <authorList>
            <person name="Tian Z."/>
        </authorList>
    </citation>
    <scope>NUCLEOTIDE SEQUENCE [LARGE SCALE GENOMIC DNA]</scope>
    <source>
        <strain evidence="3">L-031</strain>
    </source>
</reference>
<protein>
    <submittedName>
        <fullName evidence="2">Uncharacterized protein</fullName>
    </submittedName>
</protein>
<keyword evidence="1" id="KW-1133">Transmembrane helix</keyword>
<dbReference type="SUPFAM" id="SSF50998">
    <property type="entry name" value="Quinoprotein alcohol dehydrogenase-like"/>
    <property type="match status" value="1"/>
</dbReference>
<name>A0A5J6L2G7_9MICO</name>
<gene>
    <name evidence="2" type="ORF">F6J85_06420</name>
</gene>
<dbReference type="InterPro" id="IPR011047">
    <property type="entry name" value="Quinoprotein_ADH-like_sf"/>
</dbReference>
<dbReference type="AlphaFoldDB" id="A0A5J6L2G7"/>
<dbReference type="Proteomes" id="UP000325516">
    <property type="component" value="Chromosome"/>
</dbReference>
<dbReference type="KEGG" id="mlz:F6J85_06420"/>
<proteinExistence type="predicted"/>
<keyword evidence="1" id="KW-0472">Membrane</keyword>
<dbReference type="InterPro" id="IPR015943">
    <property type="entry name" value="WD40/YVTN_repeat-like_dom_sf"/>
</dbReference>
<dbReference type="Gene3D" id="2.130.10.10">
    <property type="entry name" value="YVTN repeat-like/Quinoprotein amine dehydrogenase"/>
    <property type="match status" value="1"/>
</dbReference>